<dbReference type="GO" id="GO:0016763">
    <property type="term" value="F:pentosyltransferase activity"/>
    <property type="evidence" value="ECO:0007669"/>
    <property type="project" value="InterPro"/>
</dbReference>
<accession>A0A9X0W6A9</accession>
<sequence length="256" mass="28494">MDSSTSSPDGSNTPPVAAAPERDLISLSRFLKTVAAATAVLLLLMATTILALRWVDPPTSAFMIRHWLLAEAPATAEKRVYHEWVSADQIPAEVKLAVIAAEDQRFPTHTGFDLVEMKNALERWRNGGSLRGASTLSQQTAKNLFLWPGSDWLRKGLEAPLTLMIEWLWPKQRILEVYLNIAQFGPDTYGVGAASWRFFDRPVFTLSTPEAALLAAVLPNPNIYRVDSPSPQVRRKAAWIERQMRNLGGAAYLDRL</sequence>
<dbReference type="GO" id="GO:0071555">
    <property type="term" value="P:cell wall organization"/>
    <property type="evidence" value="ECO:0007669"/>
    <property type="project" value="UniProtKB-KW"/>
</dbReference>
<keyword evidence="8 11" id="KW-1133">Transmembrane helix</keyword>
<dbReference type="SUPFAM" id="SSF53955">
    <property type="entry name" value="Lysozyme-like"/>
    <property type="match status" value="1"/>
</dbReference>
<dbReference type="PANTHER" id="PTHR30400:SF0">
    <property type="entry name" value="BIOSYNTHETIC PEPTIDOGLYCAN TRANSGLYCOSYLASE"/>
    <property type="match status" value="1"/>
</dbReference>
<dbReference type="GO" id="GO:0009252">
    <property type="term" value="P:peptidoglycan biosynthetic process"/>
    <property type="evidence" value="ECO:0007669"/>
    <property type="project" value="UniProtKB-UniRule"/>
</dbReference>
<keyword evidence="2 11" id="KW-0997">Cell inner membrane</keyword>
<keyword evidence="6 11" id="KW-0133">Cell shape</keyword>
<keyword evidence="10 11" id="KW-0961">Cell wall biogenesis/degradation</keyword>
<evidence type="ECO:0000256" key="1">
    <source>
        <dbReference type="ARBA" id="ARBA00022475"/>
    </source>
</evidence>
<dbReference type="EC" id="2.4.99.28" evidence="11"/>
<proteinExistence type="inferred from homology"/>
<evidence type="ECO:0000256" key="11">
    <source>
        <dbReference type="HAMAP-Rule" id="MF_00766"/>
    </source>
</evidence>
<gene>
    <name evidence="11" type="primary">mtgA</name>
    <name evidence="13" type="ORF">CKO42_03925</name>
</gene>
<dbReference type="PANTHER" id="PTHR30400">
    <property type="entry name" value="MONOFUNCTIONAL BIOSYNTHETIC PEPTIDOGLYCAN TRANSGLYCOSYLASE"/>
    <property type="match status" value="1"/>
</dbReference>
<dbReference type="Pfam" id="PF00912">
    <property type="entry name" value="Transgly"/>
    <property type="match status" value="1"/>
</dbReference>
<organism evidence="13 14">
    <name type="scientific">Lamprobacter modestohalophilus</name>
    <dbReference type="NCBI Taxonomy" id="1064514"/>
    <lineage>
        <taxon>Bacteria</taxon>
        <taxon>Pseudomonadati</taxon>
        <taxon>Pseudomonadota</taxon>
        <taxon>Gammaproteobacteria</taxon>
        <taxon>Chromatiales</taxon>
        <taxon>Chromatiaceae</taxon>
        <taxon>Lamprobacter</taxon>
    </lineage>
</organism>
<evidence type="ECO:0000256" key="2">
    <source>
        <dbReference type="ARBA" id="ARBA00022519"/>
    </source>
</evidence>
<evidence type="ECO:0000256" key="9">
    <source>
        <dbReference type="ARBA" id="ARBA00023136"/>
    </source>
</evidence>
<dbReference type="InterPro" id="IPR001264">
    <property type="entry name" value="Glyco_trans_51"/>
</dbReference>
<comment type="pathway">
    <text evidence="11">Cell wall biogenesis; peptidoglycan biosynthesis.</text>
</comment>
<evidence type="ECO:0000256" key="7">
    <source>
        <dbReference type="ARBA" id="ARBA00022984"/>
    </source>
</evidence>
<evidence type="ECO:0000313" key="14">
    <source>
        <dbReference type="Proteomes" id="UP001138768"/>
    </source>
</evidence>
<dbReference type="InterPro" id="IPR023346">
    <property type="entry name" value="Lysozyme-like_dom_sf"/>
</dbReference>
<keyword evidence="5 11" id="KW-0812">Transmembrane</keyword>
<reference evidence="13 14" key="1">
    <citation type="journal article" date="2020" name="Microorganisms">
        <title>Osmotic Adaptation and Compatible Solute Biosynthesis of Phototrophic Bacteria as Revealed from Genome Analyses.</title>
        <authorList>
            <person name="Imhoff J.F."/>
            <person name="Rahn T."/>
            <person name="Kunzel S."/>
            <person name="Keller A."/>
            <person name="Neulinger S.C."/>
        </authorList>
    </citation>
    <scope>NUCLEOTIDE SEQUENCE [LARGE SCALE GENOMIC DNA]</scope>
    <source>
        <strain evidence="13 14">DSM 25653</strain>
    </source>
</reference>
<dbReference type="GO" id="GO:0009274">
    <property type="term" value="C:peptidoglycan-based cell wall"/>
    <property type="evidence" value="ECO:0007669"/>
    <property type="project" value="InterPro"/>
</dbReference>
<comment type="similarity">
    <text evidence="11">Belongs to the glycosyltransferase 51 family.</text>
</comment>
<dbReference type="AlphaFoldDB" id="A0A9X0W6A9"/>
<dbReference type="GO" id="GO:0005886">
    <property type="term" value="C:plasma membrane"/>
    <property type="evidence" value="ECO:0007669"/>
    <property type="project" value="UniProtKB-SubCell"/>
</dbReference>
<keyword evidence="9 11" id="KW-0472">Membrane</keyword>
<dbReference type="NCBIfam" id="TIGR02070">
    <property type="entry name" value="mono_pep_trsgly"/>
    <property type="match status" value="1"/>
</dbReference>
<dbReference type="InterPro" id="IPR036950">
    <property type="entry name" value="PBP_transglycosylase"/>
</dbReference>
<dbReference type="GO" id="GO:0008360">
    <property type="term" value="P:regulation of cell shape"/>
    <property type="evidence" value="ECO:0007669"/>
    <property type="project" value="UniProtKB-KW"/>
</dbReference>
<dbReference type="Gene3D" id="1.10.3810.10">
    <property type="entry name" value="Biosynthetic peptidoglycan transglycosylase-like"/>
    <property type="match status" value="1"/>
</dbReference>
<feature type="domain" description="Glycosyl transferase family 51" evidence="12">
    <location>
        <begin position="77"/>
        <end position="244"/>
    </location>
</feature>
<dbReference type="HAMAP" id="MF_00766">
    <property type="entry name" value="PGT_MtgA"/>
    <property type="match status" value="1"/>
</dbReference>
<keyword evidence="3 11" id="KW-0328">Glycosyltransferase</keyword>
<comment type="subcellular location">
    <subcellularLocation>
        <location evidence="11">Cell inner membrane</location>
        <topology evidence="11">Single-pass membrane protein</topology>
    </subcellularLocation>
</comment>
<protein>
    <recommendedName>
        <fullName evidence="11">Biosynthetic peptidoglycan transglycosylase</fullName>
        <ecNumber evidence="11">2.4.99.28</ecNumber>
    </recommendedName>
    <alternativeName>
        <fullName evidence="11">Glycan polymerase</fullName>
    </alternativeName>
    <alternativeName>
        <fullName evidence="11">Peptidoglycan glycosyltransferase MtgA</fullName>
        <shortName evidence="11">PGT</shortName>
    </alternativeName>
</protein>
<dbReference type="Proteomes" id="UP001138768">
    <property type="component" value="Unassembled WGS sequence"/>
</dbReference>
<keyword evidence="1 11" id="KW-1003">Cell membrane</keyword>
<keyword evidence="7 11" id="KW-0573">Peptidoglycan synthesis</keyword>
<comment type="caution">
    <text evidence="13">The sequence shown here is derived from an EMBL/GenBank/DDBJ whole genome shotgun (WGS) entry which is preliminary data.</text>
</comment>
<evidence type="ECO:0000256" key="5">
    <source>
        <dbReference type="ARBA" id="ARBA00022692"/>
    </source>
</evidence>
<evidence type="ECO:0000259" key="12">
    <source>
        <dbReference type="Pfam" id="PF00912"/>
    </source>
</evidence>
<comment type="catalytic activity">
    <reaction evidence="11">
        <text>[GlcNAc-(1-&gt;4)-Mur2Ac(oyl-L-Ala-gamma-D-Glu-L-Lys-D-Ala-D-Ala)](n)-di-trans,octa-cis-undecaprenyl diphosphate + beta-D-GlcNAc-(1-&gt;4)-Mur2Ac(oyl-L-Ala-gamma-D-Glu-L-Lys-D-Ala-D-Ala)-di-trans,octa-cis-undecaprenyl diphosphate = [GlcNAc-(1-&gt;4)-Mur2Ac(oyl-L-Ala-gamma-D-Glu-L-Lys-D-Ala-D-Ala)](n+1)-di-trans,octa-cis-undecaprenyl diphosphate + di-trans,octa-cis-undecaprenyl diphosphate + H(+)</text>
        <dbReference type="Rhea" id="RHEA:23708"/>
        <dbReference type="Rhea" id="RHEA-COMP:9602"/>
        <dbReference type="Rhea" id="RHEA-COMP:9603"/>
        <dbReference type="ChEBI" id="CHEBI:15378"/>
        <dbReference type="ChEBI" id="CHEBI:58405"/>
        <dbReference type="ChEBI" id="CHEBI:60033"/>
        <dbReference type="ChEBI" id="CHEBI:78435"/>
        <dbReference type="EC" id="2.4.99.28"/>
    </reaction>
</comment>
<keyword evidence="14" id="KW-1185">Reference proteome</keyword>
<evidence type="ECO:0000256" key="6">
    <source>
        <dbReference type="ARBA" id="ARBA00022960"/>
    </source>
</evidence>
<keyword evidence="4 11" id="KW-0808">Transferase</keyword>
<feature type="transmembrane region" description="Helical" evidence="11">
    <location>
        <begin position="34"/>
        <end position="55"/>
    </location>
</feature>
<dbReference type="GO" id="GO:0008955">
    <property type="term" value="F:peptidoglycan glycosyltransferase activity"/>
    <property type="evidence" value="ECO:0007669"/>
    <property type="project" value="UniProtKB-UniRule"/>
</dbReference>
<evidence type="ECO:0000256" key="10">
    <source>
        <dbReference type="ARBA" id="ARBA00023316"/>
    </source>
</evidence>
<dbReference type="EMBL" id="NRRY01000004">
    <property type="protein sequence ID" value="MBK1617614.1"/>
    <property type="molecule type" value="Genomic_DNA"/>
</dbReference>
<comment type="function">
    <text evidence="11">Peptidoglycan polymerase that catalyzes glycan chain elongation from lipid-linked precursors.</text>
</comment>
<evidence type="ECO:0000256" key="3">
    <source>
        <dbReference type="ARBA" id="ARBA00022676"/>
    </source>
</evidence>
<evidence type="ECO:0000256" key="8">
    <source>
        <dbReference type="ARBA" id="ARBA00022989"/>
    </source>
</evidence>
<evidence type="ECO:0000313" key="13">
    <source>
        <dbReference type="EMBL" id="MBK1617614.1"/>
    </source>
</evidence>
<name>A0A9X0W6A9_9GAMM</name>
<dbReference type="InterPro" id="IPR011812">
    <property type="entry name" value="Pep_trsgly"/>
</dbReference>
<evidence type="ECO:0000256" key="4">
    <source>
        <dbReference type="ARBA" id="ARBA00022679"/>
    </source>
</evidence>